<dbReference type="InterPro" id="IPR005182">
    <property type="entry name" value="YdbS-like_PH"/>
</dbReference>
<keyword evidence="2" id="KW-0812">Transmembrane</keyword>
<dbReference type="AlphaFoldDB" id="A0A9E7U9F4"/>
<dbReference type="EMBL" id="CP104003">
    <property type="protein sequence ID" value="UWM55891.1"/>
    <property type="molecule type" value="Genomic_DNA"/>
</dbReference>
<evidence type="ECO:0000313" key="4">
    <source>
        <dbReference type="EMBL" id="UWM55891.1"/>
    </source>
</evidence>
<dbReference type="PANTHER" id="PTHR34473">
    <property type="entry name" value="UPF0699 TRANSMEMBRANE PROTEIN YDBS"/>
    <property type="match status" value="1"/>
</dbReference>
<accession>A0A9E7U9F4</accession>
<feature type="transmembrane region" description="Helical" evidence="2">
    <location>
        <begin position="342"/>
        <end position="360"/>
    </location>
</feature>
<dbReference type="InterPro" id="IPR014529">
    <property type="entry name" value="UCP026631"/>
</dbReference>
<reference evidence="4" key="1">
    <citation type="submission" date="2022-09" db="EMBL/GenBank/DDBJ databases">
        <title>Diverse halophilic archaea isolated from saline environments.</title>
        <authorList>
            <person name="Cui H.-L."/>
        </authorList>
    </citation>
    <scope>NUCLEOTIDE SEQUENCE</scope>
    <source>
        <strain evidence="4">ZS-35-S2</strain>
    </source>
</reference>
<sequence>MSQRLAPLSVGYRAMETAARLGWILIFVTFGSSQVLEAWQTGLLVVGGLLAAGLYQVVYWQRFEYELTADTFDIRSGVFSRRTREIPLRRVQNVDLQRNVVQRALGLTEVRLETAGGSDTEAQLRFVTETEAEQLRAEISRLKRGAAETPAGEPATEPEAELLFAVTPRELFVLGIVSVDLRLLSLVTVVLPILVPSVGAGMGPVQDPLVAFALSAPMAAAVIIVVAALISGLYSVTNYWGFELRRAEDELRYDRGLFQRFSGTIPLAKVQALSLTENALARRLGYASLSVETAGYGPGDASGSQSAVPIAERDRVVSLARSVEPFGPVEFERPPKRARLRYVVRYTVVALFVVAAAYAANRFTGFTFAWYVAFALLPLAPVGAHLKWRNLGYALLEDHFVARGGFWSRETRIVPYYRVQTVIESATVFQRRRDLATLVVDTAGSGGLTGSDARALDIDADRAAELRDVVEERLQRALDDARAERRRRRLVELQRTETGGFGGDVSPTDD</sequence>
<feature type="transmembrane region" description="Helical" evidence="2">
    <location>
        <begin position="38"/>
        <end position="58"/>
    </location>
</feature>
<keyword evidence="2" id="KW-1133">Transmembrane helix</keyword>
<dbReference type="PANTHER" id="PTHR34473:SF3">
    <property type="entry name" value="TRANSMEMBRANE PROTEIN-RELATED"/>
    <property type="match status" value="1"/>
</dbReference>
<feature type="transmembrane region" description="Helical" evidence="2">
    <location>
        <begin position="12"/>
        <end position="32"/>
    </location>
</feature>
<keyword evidence="1" id="KW-0175">Coiled coil</keyword>
<dbReference type="Pfam" id="PF03703">
    <property type="entry name" value="bPH_2"/>
    <property type="match status" value="3"/>
</dbReference>
<feature type="domain" description="YdbS-like PH" evidence="3">
    <location>
        <begin position="239"/>
        <end position="306"/>
    </location>
</feature>
<dbReference type="RefSeq" id="WP_260595002.1">
    <property type="nucleotide sequence ID" value="NZ_CP104003.1"/>
</dbReference>
<evidence type="ECO:0000256" key="1">
    <source>
        <dbReference type="SAM" id="Coils"/>
    </source>
</evidence>
<dbReference type="Proteomes" id="UP001057580">
    <property type="component" value="Chromosome"/>
</dbReference>
<name>A0A9E7U9F4_9EURY</name>
<feature type="domain" description="YdbS-like PH" evidence="3">
    <location>
        <begin position="60"/>
        <end position="139"/>
    </location>
</feature>
<evidence type="ECO:0000256" key="2">
    <source>
        <dbReference type="SAM" id="Phobius"/>
    </source>
</evidence>
<evidence type="ECO:0000259" key="3">
    <source>
        <dbReference type="Pfam" id="PF03703"/>
    </source>
</evidence>
<keyword evidence="2" id="KW-0472">Membrane</keyword>
<dbReference type="GeneID" id="74942016"/>
<protein>
    <submittedName>
        <fullName evidence="4">PH domain-containing protein</fullName>
    </submittedName>
</protein>
<dbReference type="PIRSF" id="PIRSF026631">
    <property type="entry name" value="UCP026631"/>
    <property type="match status" value="1"/>
</dbReference>
<proteinExistence type="predicted"/>
<gene>
    <name evidence="4" type="ORF">N0B31_06300</name>
</gene>
<organism evidence="4 5">
    <name type="scientific">Salinirubellus salinus</name>
    <dbReference type="NCBI Taxonomy" id="1364945"/>
    <lineage>
        <taxon>Archaea</taxon>
        <taxon>Methanobacteriati</taxon>
        <taxon>Methanobacteriota</taxon>
        <taxon>Stenosarchaea group</taxon>
        <taxon>Halobacteria</taxon>
        <taxon>Halobacteriales</taxon>
        <taxon>Natronomonadaceae</taxon>
        <taxon>Salinirubellus</taxon>
    </lineage>
</organism>
<feature type="domain" description="YdbS-like PH" evidence="3">
    <location>
        <begin position="388"/>
        <end position="468"/>
    </location>
</feature>
<feature type="coiled-coil region" evidence="1">
    <location>
        <begin position="460"/>
        <end position="487"/>
    </location>
</feature>
<dbReference type="KEGG" id="ssai:N0B31_06300"/>
<keyword evidence="5" id="KW-1185">Reference proteome</keyword>
<feature type="transmembrane region" description="Helical" evidence="2">
    <location>
        <begin position="171"/>
        <end position="194"/>
    </location>
</feature>
<feature type="transmembrane region" description="Helical" evidence="2">
    <location>
        <begin position="214"/>
        <end position="236"/>
    </location>
</feature>
<evidence type="ECO:0000313" key="5">
    <source>
        <dbReference type="Proteomes" id="UP001057580"/>
    </source>
</evidence>
<feature type="transmembrane region" description="Helical" evidence="2">
    <location>
        <begin position="366"/>
        <end position="386"/>
    </location>
</feature>